<name>A0A438FI52_VITVI</name>
<feature type="domain" description="Reverse transcriptase Ty1/copia-type" evidence="1">
    <location>
        <begin position="156"/>
        <end position="212"/>
    </location>
</feature>
<accession>A0A438FI52</accession>
<dbReference type="Pfam" id="PF07727">
    <property type="entry name" value="RVT_2"/>
    <property type="match status" value="1"/>
</dbReference>
<organism evidence="2 3">
    <name type="scientific">Vitis vinifera</name>
    <name type="common">Grape</name>
    <dbReference type="NCBI Taxonomy" id="29760"/>
    <lineage>
        <taxon>Eukaryota</taxon>
        <taxon>Viridiplantae</taxon>
        <taxon>Streptophyta</taxon>
        <taxon>Embryophyta</taxon>
        <taxon>Tracheophyta</taxon>
        <taxon>Spermatophyta</taxon>
        <taxon>Magnoliopsida</taxon>
        <taxon>eudicotyledons</taxon>
        <taxon>Gunneridae</taxon>
        <taxon>Pentapetalae</taxon>
        <taxon>rosids</taxon>
        <taxon>Vitales</taxon>
        <taxon>Vitaceae</taxon>
        <taxon>Viteae</taxon>
        <taxon>Vitis</taxon>
    </lineage>
</organism>
<reference evidence="2 3" key="1">
    <citation type="journal article" date="2018" name="PLoS Genet.">
        <title>Population sequencing reveals clonal diversity and ancestral inbreeding in the grapevine cultivar Chardonnay.</title>
        <authorList>
            <person name="Roach M.J."/>
            <person name="Johnson D.L."/>
            <person name="Bohlmann J."/>
            <person name="van Vuuren H.J."/>
            <person name="Jones S.J."/>
            <person name="Pretorius I.S."/>
            <person name="Schmidt S.A."/>
            <person name="Borneman A.R."/>
        </authorList>
    </citation>
    <scope>NUCLEOTIDE SEQUENCE [LARGE SCALE GENOMIC DNA]</scope>
    <source>
        <strain evidence="3">cv. Chardonnay</strain>
        <tissue evidence="2">Leaf</tissue>
    </source>
</reference>
<proteinExistence type="predicted"/>
<gene>
    <name evidence="2" type="primary">RE1_2645</name>
    <name evidence="2" type="ORF">CK203_103277</name>
</gene>
<comment type="caution">
    <text evidence="2">The sequence shown here is derived from an EMBL/GenBank/DDBJ whole genome shotgun (WGS) entry which is preliminary data.</text>
</comment>
<dbReference type="Proteomes" id="UP000288805">
    <property type="component" value="Unassembled WGS sequence"/>
</dbReference>
<sequence length="239" mass="27745">MLASSHQKEIYITMDVTFIEDKPYFTKTYLPGESKKIMEDGWWDSGQVLVQDFDSGQSPSSSSLDKNLNPSKPILQIQSLETKHKRHEAPDFNVYSKRKRSTVLAHAPISEIMTDCHQNTMPLLFICSLMKLVQEALNSKPRKDAMNEELQAFKKNKTWEVVDLPQGKKTVGCRWIYIIKYKVDRTIERYKVRLVAKRYTQTYGIDYQETFALKEIMSIGVFWIMFQKGKALAQDEDNG</sequence>
<evidence type="ECO:0000313" key="2">
    <source>
        <dbReference type="EMBL" id="RVW59631.1"/>
    </source>
</evidence>
<protein>
    <submittedName>
        <fullName evidence="2">Retrovirus-related Pol polyprotein from transposon RE1</fullName>
    </submittedName>
</protein>
<evidence type="ECO:0000259" key="1">
    <source>
        <dbReference type="Pfam" id="PF07727"/>
    </source>
</evidence>
<evidence type="ECO:0000313" key="3">
    <source>
        <dbReference type="Proteomes" id="UP000288805"/>
    </source>
</evidence>
<dbReference type="AlphaFoldDB" id="A0A438FI52"/>
<dbReference type="EMBL" id="QGNW01000883">
    <property type="protein sequence ID" value="RVW59631.1"/>
    <property type="molecule type" value="Genomic_DNA"/>
</dbReference>
<dbReference type="InterPro" id="IPR013103">
    <property type="entry name" value="RVT_2"/>
</dbReference>